<feature type="compositionally biased region" description="Low complexity" evidence="2">
    <location>
        <begin position="333"/>
        <end position="348"/>
    </location>
</feature>
<protein>
    <submittedName>
        <fullName evidence="3">Uncharacterized protein</fullName>
    </submittedName>
</protein>
<feature type="coiled-coil region" evidence="1">
    <location>
        <begin position="408"/>
        <end position="445"/>
    </location>
</feature>
<proteinExistence type="predicted"/>
<feature type="compositionally biased region" description="Polar residues" evidence="2">
    <location>
        <begin position="357"/>
        <end position="374"/>
    </location>
</feature>
<evidence type="ECO:0000256" key="1">
    <source>
        <dbReference type="SAM" id="Coils"/>
    </source>
</evidence>
<feature type="compositionally biased region" description="Pro residues" evidence="2">
    <location>
        <begin position="307"/>
        <end position="318"/>
    </location>
</feature>
<dbReference type="AlphaFoldDB" id="A0A7S3L7I0"/>
<feature type="compositionally biased region" description="Basic and acidic residues" evidence="2">
    <location>
        <begin position="375"/>
        <end position="384"/>
    </location>
</feature>
<name>A0A7S3L7I0_9STRA</name>
<evidence type="ECO:0000256" key="2">
    <source>
        <dbReference type="SAM" id="MobiDB-lite"/>
    </source>
</evidence>
<reference evidence="3" key="1">
    <citation type="submission" date="2021-01" db="EMBL/GenBank/DDBJ databases">
        <authorList>
            <person name="Corre E."/>
            <person name="Pelletier E."/>
            <person name="Niang G."/>
            <person name="Scheremetjew M."/>
            <person name="Finn R."/>
            <person name="Kale V."/>
            <person name="Holt S."/>
            <person name="Cochrane G."/>
            <person name="Meng A."/>
            <person name="Brown T."/>
            <person name="Cohen L."/>
        </authorList>
    </citation>
    <scope>NUCLEOTIDE SEQUENCE</scope>
    <source>
        <strain evidence="3">CCMP127</strain>
    </source>
</reference>
<keyword evidence="1" id="KW-0175">Coiled coil</keyword>
<organism evidence="3">
    <name type="scientific">Amphora coffeiformis</name>
    <dbReference type="NCBI Taxonomy" id="265554"/>
    <lineage>
        <taxon>Eukaryota</taxon>
        <taxon>Sar</taxon>
        <taxon>Stramenopiles</taxon>
        <taxon>Ochrophyta</taxon>
        <taxon>Bacillariophyta</taxon>
        <taxon>Bacillariophyceae</taxon>
        <taxon>Bacillariophycidae</taxon>
        <taxon>Thalassiophysales</taxon>
        <taxon>Catenulaceae</taxon>
        <taxon>Amphora</taxon>
    </lineage>
</organism>
<evidence type="ECO:0000313" key="3">
    <source>
        <dbReference type="EMBL" id="CAE0412070.1"/>
    </source>
</evidence>
<dbReference type="CDD" id="cd14686">
    <property type="entry name" value="bZIP"/>
    <property type="match status" value="1"/>
</dbReference>
<feature type="region of interest" description="Disordered" evidence="2">
    <location>
        <begin position="296"/>
        <end position="384"/>
    </location>
</feature>
<dbReference type="EMBL" id="HBIM01011246">
    <property type="protein sequence ID" value="CAE0412070.1"/>
    <property type="molecule type" value="Transcribed_RNA"/>
</dbReference>
<sequence length="453" mass="51372">MDKGRLEAINTMQLSIEGQFVANGNVENATIVKHVNDAIRALPTSLTNDYFIALDHCPEIVMSETHPVKFFRCEHGNSWAAALRLVQNWSLRRHVFGEEYWLKPVRLRNGALRSKDVELLKEGPFALLTPSDPQRSQVFLTDFGRLQGLEEGTARQRLMFYIMVNGLNAFSQGNGVDALVIINGDGIKMKPDNGRMVQATHTKTAFYVKRCVLVRDPTDRRATLKYLFETMLLTMLQRFWGHNLVTVVEDTPAETRKVLENLGFDPATFPTQLGGDLDRENYIHQWLEQQFKMEDATTPSREELPTHNPPTAPVPTKNPPMAAQAAVCPTIVNTKTSPPTAPATNSPTVLNKKTKSTECSNQPSERSNQAAGRSNRNDQEVPDEKLQIARVKSAYYSRRSYYRKKDERIQLSDECQRLRKENELLRKEAARLESLIEQAEEIEESIALILGHR</sequence>
<feature type="compositionally biased region" description="Basic and acidic residues" evidence="2">
    <location>
        <begin position="296"/>
        <end position="305"/>
    </location>
</feature>
<gene>
    <name evidence="3" type="ORF">ACOF00016_LOCUS9345</name>
</gene>
<accession>A0A7S3L7I0</accession>